<gene>
    <name evidence="1" type="ORF">WKI58_38645</name>
</gene>
<organism evidence="1 2">
    <name type="scientific">Streptomyces pratisoli</name>
    <dbReference type="NCBI Taxonomy" id="3139917"/>
    <lineage>
        <taxon>Bacteria</taxon>
        <taxon>Bacillati</taxon>
        <taxon>Actinomycetota</taxon>
        <taxon>Actinomycetes</taxon>
        <taxon>Kitasatosporales</taxon>
        <taxon>Streptomycetaceae</taxon>
        <taxon>Streptomyces</taxon>
    </lineage>
</organism>
<keyword evidence="2" id="KW-1185">Reference proteome</keyword>
<protein>
    <submittedName>
        <fullName evidence="1">Uncharacterized protein</fullName>
    </submittedName>
</protein>
<proteinExistence type="predicted"/>
<dbReference type="Proteomes" id="UP001375539">
    <property type="component" value="Unassembled WGS sequence"/>
</dbReference>
<evidence type="ECO:0000313" key="1">
    <source>
        <dbReference type="EMBL" id="MEJ8662313.1"/>
    </source>
</evidence>
<accession>A0ACC6QVJ7</accession>
<reference evidence="1" key="1">
    <citation type="submission" date="2024-03" db="EMBL/GenBank/DDBJ databases">
        <title>Novel Streptomyces species of biotechnological and ecological value are a feature of Machair soil.</title>
        <authorList>
            <person name="Prole J.R."/>
            <person name="Goodfellow M."/>
            <person name="Allenby N."/>
            <person name="Ward A.C."/>
        </authorList>
    </citation>
    <scope>NUCLEOTIDE SEQUENCE</scope>
    <source>
        <strain evidence="1">MS1.AVA.4</strain>
    </source>
</reference>
<name>A0ACC6QVJ7_9ACTN</name>
<comment type="caution">
    <text evidence="1">The sequence shown here is derived from an EMBL/GenBank/DDBJ whole genome shotgun (WGS) entry which is preliminary data.</text>
</comment>
<sequence>MDTTAVPAWPLYRLTAAPDGTIAVTGPAAPAGTFTDRASAVDAVAQLAAVLRPPRAVRAEAVDEDGTAWPLTIHPDGTATEAGRPTRPRKKPRKRSRAEEPAPSHERIPAADERPVLSGVQQLFAQAHARQNPVPTPAPAPELEPAPAPAAVQDDPHRAVSEASQAGRHHEAAAIAAACEQAAIRSHGTQSTEVAHWIEVRAFLALQQGAPDRACQLWLQGAVVRIQAGQPAEHPEVVESVDRAHHAWHRVSDPASARDLGIELLSLRSRVSGKGGARADVQRRLARLSDEHARDGV</sequence>
<dbReference type="EMBL" id="JBBKAI010000004">
    <property type="protein sequence ID" value="MEJ8662313.1"/>
    <property type="molecule type" value="Genomic_DNA"/>
</dbReference>
<evidence type="ECO:0000313" key="2">
    <source>
        <dbReference type="Proteomes" id="UP001375539"/>
    </source>
</evidence>